<proteinExistence type="predicted"/>
<comment type="caution">
    <text evidence="1">The sequence shown here is derived from an EMBL/GenBank/DDBJ whole genome shotgun (WGS) entry which is preliminary data.</text>
</comment>
<evidence type="ECO:0000313" key="1">
    <source>
        <dbReference type="EMBL" id="RAZ88899.1"/>
    </source>
</evidence>
<gene>
    <name evidence="1" type="ORF">DPM33_20935</name>
</gene>
<dbReference type="AlphaFoldDB" id="A0A330HQF5"/>
<dbReference type="EMBL" id="QMBP01000010">
    <property type="protein sequence ID" value="RAZ88899.1"/>
    <property type="molecule type" value="Genomic_DNA"/>
</dbReference>
<keyword evidence="2" id="KW-1185">Reference proteome</keyword>
<reference evidence="1 2" key="2">
    <citation type="submission" date="2018-07" db="EMBL/GenBank/DDBJ databases">
        <title>Diversity of Mesorhizobium strains in Brazil.</title>
        <authorList>
            <person name="Helene L.C.F."/>
            <person name="Dall'Agnol R."/>
            <person name="Delamuta J.R.M."/>
            <person name="Hungria M."/>
        </authorList>
    </citation>
    <scope>NUCLEOTIDE SEQUENCE [LARGE SCALE GENOMIC DNA]</scope>
    <source>
        <strain evidence="1 2">AC99b</strain>
    </source>
</reference>
<organism evidence="1 2">
    <name type="scientific">Mesorhizobium hawassense</name>
    <dbReference type="NCBI Taxonomy" id="1209954"/>
    <lineage>
        <taxon>Bacteria</taxon>
        <taxon>Pseudomonadati</taxon>
        <taxon>Pseudomonadota</taxon>
        <taxon>Alphaproteobacteria</taxon>
        <taxon>Hyphomicrobiales</taxon>
        <taxon>Phyllobacteriaceae</taxon>
        <taxon>Mesorhizobium</taxon>
    </lineage>
</organism>
<dbReference type="Proteomes" id="UP000251558">
    <property type="component" value="Unassembled WGS sequence"/>
</dbReference>
<accession>A0A330HQF5</accession>
<name>A0A330HQF5_9HYPH</name>
<reference evidence="2" key="1">
    <citation type="submission" date="2018-06" db="EMBL/GenBank/DDBJ databases">
        <authorList>
            <person name="Helene L.C."/>
            <person name="Dall'Agnol R."/>
            <person name="Delamuta J.R."/>
            <person name="Hungria M."/>
        </authorList>
    </citation>
    <scope>NUCLEOTIDE SEQUENCE [LARGE SCALE GENOMIC DNA]</scope>
    <source>
        <strain evidence="2">AC99b</strain>
    </source>
</reference>
<evidence type="ECO:0000313" key="2">
    <source>
        <dbReference type="Proteomes" id="UP000251558"/>
    </source>
</evidence>
<sequence length="70" mass="7697">MAAFLVRVQQADKNTKRPFSVRLLCFESRIKGNYLGIGKGSAPYLGSLCPFSLVLRSIKEVCCRSSGQIS</sequence>
<protein>
    <submittedName>
        <fullName evidence="1">Uncharacterized protein</fullName>
    </submittedName>
</protein>